<proteinExistence type="predicted"/>
<evidence type="ECO:0000313" key="2">
    <source>
        <dbReference type="Proteomes" id="UP001596514"/>
    </source>
</evidence>
<keyword evidence="2" id="KW-1185">Reference proteome</keyword>
<accession>A0ABW2T5S1</accession>
<dbReference type="Proteomes" id="UP001596514">
    <property type="component" value="Unassembled WGS sequence"/>
</dbReference>
<gene>
    <name evidence="1" type="ORF">ACFQVD_26750</name>
</gene>
<sequence>MKYEHGTSAGYTLGGCRCGLCRQAHGDYKNHRTRQIAYGRWQPLVDAQPVREHVQLLGEFGLGWKRIAGLADVPEFTVGRLLYGAPLERRAPSKRIKTQTAEKLLALRPNLDILPDTATISSAGTQRRIQALSVVGWSIPQQARLLGRKPSNYASILARPKVTAATARDVRALCEELWNTAPPETTPAERMSASKARAAARRNNWVPLATWDEDLIELPPRWLKIELRRQAERMTHEEASRCYTAHRKHGDVSPLVVAGSLEYKRRQHRRERAAQS</sequence>
<protein>
    <submittedName>
        <fullName evidence="1">Uncharacterized protein</fullName>
    </submittedName>
</protein>
<dbReference type="PROSITE" id="PS51257">
    <property type="entry name" value="PROKAR_LIPOPROTEIN"/>
    <property type="match status" value="1"/>
</dbReference>
<dbReference type="RefSeq" id="WP_343981868.1">
    <property type="nucleotide sequence ID" value="NZ_BAAAGK010000233.1"/>
</dbReference>
<evidence type="ECO:0000313" key="1">
    <source>
        <dbReference type="EMBL" id="MFC7603719.1"/>
    </source>
</evidence>
<organism evidence="1 2">
    <name type="scientific">Streptosporangium amethystogenes subsp. fukuiense</name>
    <dbReference type="NCBI Taxonomy" id="698418"/>
    <lineage>
        <taxon>Bacteria</taxon>
        <taxon>Bacillati</taxon>
        <taxon>Actinomycetota</taxon>
        <taxon>Actinomycetes</taxon>
        <taxon>Streptosporangiales</taxon>
        <taxon>Streptosporangiaceae</taxon>
        <taxon>Streptosporangium</taxon>
    </lineage>
</organism>
<name>A0ABW2T5S1_9ACTN</name>
<reference evidence="2" key="1">
    <citation type="journal article" date="2019" name="Int. J. Syst. Evol. Microbiol.">
        <title>The Global Catalogue of Microorganisms (GCM) 10K type strain sequencing project: providing services to taxonomists for standard genome sequencing and annotation.</title>
        <authorList>
            <consortium name="The Broad Institute Genomics Platform"/>
            <consortium name="The Broad Institute Genome Sequencing Center for Infectious Disease"/>
            <person name="Wu L."/>
            <person name="Ma J."/>
        </authorList>
    </citation>
    <scope>NUCLEOTIDE SEQUENCE [LARGE SCALE GENOMIC DNA]</scope>
    <source>
        <strain evidence="2">JCM 10083</strain>
    </source>
</reference>
<dbReference type="EMBL" id="JBHTEE010000001">
    <property type="protein sequence ID" value="MFC7603719.1"/>
    <property type="molecule type" value="Genomic_DNA"/>
</dbReference>
<comment type="caution">
    <text evidence="1">The sequence shown here is derived from an EMBL/GenBank/DDBJ whole genome shotgun (WGS) entry which is preliminary data.</text>
</comment>